<feature type="signal peptide" evidence="3">
    <location>
        <begin position="1"/>
        <end position="24"/>
    </location>
</feature>
<dbReference type="Proteomes" id="UP000078582">
    <property type="component" value="Chromosome"/>
</dbReference>
<sequence length="123" mass="13035">MLSRKLLLGLVLSSAFLVATPIRAETNTDASIGFQTGQTNVKPGGESSTNRPNNGGRPSVTDTAANSRTNQNALPTKGAHTQAALMLPQTSGQPTWFLSLIGVTLISLVAITSRIYRLKQTKQ</sequence>
<keyword evidence="2" id="KW-0812">Transmembrane</keyword>
<reference evidence="4 5" key="1">
    <citation type="submission" date="2016-03" db="EMBL/GenBank/DDBJ databases">
        <title>Pediococcus and Lactobacillus from brewery environment - whole genome sequencing and assembly.</title>
        <authorList>
            <person name="Behr J."/>
            <person name="Geissler A.J."/>
            <person name="Vogel R.F."/>
        </authorList>
    </citation>
    <scope>NUCLEOTIDE SEQUENCE [LARGE SCALE GENOMIC DNA]</scope>
    <source>
        <strain evidence="4 5">TMW 1.1989</strain>
    </source>
</reference>
<evidence type="ECO:0000256" key="1">
    <source>
        <dbReference type="SAM" id="MobiDB-lite"/>
    </source>
</evidence>
<feature type="transmembrane region" description="Helical" evidence="2">
    <location>
        <begin position="96"/>
        <end position="116"/>
    </location>
</feature>
<feature type="compositionally biased region" description="Polar residues" evidence="1">
    <location>
        <begin position="30"/>
        <end position="53"/>
    </location>
</feature>
<dbReference type="AlphaFoldDB" id="A0A192H4I1"/>
<keyword evidence="2" id="KW-0472">Membrane</keyword>
<evidence type="ECO:0000256" key="2">
    <source>
        <dbReference type="SAM" id="Phobius"/>
    </source>
</evidence>
<feature type="chain" id="PRO_5014254683" evidence="3">
    <location>
        <begin position="25"/>
        <end position="123"/>
    </location>
</feature>
<proteinExistence type="predicted"/>
<evidence type="ECO:0000313" key="5">
    <source>
        <dbReference type="Proteomes" id="UP000078582"/>
    </source>
</evidence>
<dbReference type="EMBL" id="CP014873">
    <property type="protein sequence ID" value="ANK62886.1"/>
    <property type="molecule type" value="Genomic_DNA"/>
</dbReference>
<dbReference type="STRING" id="375175.AYR53_09015"/>
<keyword evidence="2" id="KW-1133">Transmembrane helix</keyword>
<protein>
    <submittedName>
        <fullName evidence="4">Uncharacterized protein</fullName>
    </submittedName>
</protein>
<organism evidence="4 5">
    <name type="scientific">Loigolactobacillus backii</name>
    <dbReference type="NCBI Taxonomy" id="375175"/>
    <lineage>
        <taxon>Bacteria</taxon>
        <taxon>Bacillati</taxon>
        <taxon>Bacillota</taxon>
        <taxon>Bacilli</taxon>
        <taxon>Lactobacillales</taxon>
        <taxon>Lactobacillaceae</taxon>
        <taxon>Loigolactobacillus</taxon>
    </lineage>
</organism>
<accession>A0A192H4I1</accession>
<feature type="region of interest" description="Disordered" evidence="1">
    <location>
        <begin position="30"/>
        <end position="77"/>
    </location>
</feature>
<evidence type="ECO:0000313" key="4">
    <source>
        <dbReference type="EMBL" id="ANK62886.1"/>
    </source>
</evidence>
<gene>
    <name evidence="4" type="ORF">AYR53_09015</name>
</gene>
<feature type="compositionally biased region" description="Polar residues" evidence="1">
    <location>
        <begin position="60"/>
        <end position="74"/>
    </location>
</feature>
<evidence type="ECO:0000256" key="3">
    <source>
        <dbReference type="SAM" id="SignalP"/>
    </source>
</evidence>
<dbReference type="GeneID" id="42982396"/>
<name>A0A192H4I1_9LACO</name>
<dbReference type="NCBIfam" id="TIGR01167">
    <property type="entry name" value="LPXTG_anchor"/>
    <property type="match status" value="1"/>
</dbReference>
<keyword evidence="5" id="KW-1185">Reference proteome</keyword>
<dbReference type="RefSeq" id="WP_068280670.1">
    <property type="nucleotide sequence ID" value="NZ_CP014873.1"/>
</dbReference>
<keyword evidence="3" id="KW-0732">Signal</keyword>